<keyword evidence="3" id="KW-1185">Reference proteome</keyword>
<keyword evidence="2" id="KW-0378">Hydrolase</keyword>
<organism evidence="2 3">
    <name type="scientific">Asticcacaulis endophyticus</name>
    <dbReference type="NCBI Taxonomy" id="1395890"/>
    <lineage>
        <taxon>Bacteria</taxon>
        <taxon>Pseudomonadati</taxon>
        <taxon>Pseudomonadota</taxon>
        <taxon>Alphaproteobacteria</taxon>
        <taxon>Caulobacterales</taxon>
        <taxon>Caulobacteraceae</taxon>
        <taxon>Asticcacaulis</taxon>
    </lineage>
</organism>
<reference evidence="2" key="1">
    <citation type="journal article" date="2014" name="Int. J. Syst. Evol. Microbiol.">
        <title>Complete genome sequence of Corynebacterium casei LMG S-19264T (=DSM 44701T), isolated from a smear-ripened cheese.</title>
        <authorList>
            <consortium name="US DOE Joint Genome Institute (JGI-PGF)"/>
            <person name="Walter F."/>
            <person name="Albersmeier A."/>
            <person name="Kalinowski J."/>
            <person name="Ruckert C."/>
        </authorList>
    </citation>
    <scope>NUCLEOTIDE SEQUENCE</scope>
    <source>
        <strain evidence="2">KCTC 32296</strain>
    </source>
</reference>
<sequence>MRSLYLAVGLMCAVAPAVMAQATAEAPKPLYRDPVFDGAADASIVYDTPNAQWKMFYTNRRASLKFPDPKDVRWVHGTPIGIATSTDGLTWRYGGQAAIPQSCTGETLWAPEVFKDGDTWHMWLTVVPGVFANWNHPRQIVHLTSSDLKTWDCGETLDLGDKVIDASVIKIGDSYRMWFKDERKGSRLLAADSKDLKTWVRNDTPVVDIAAEGPKVFRFKGHYWMVADAWKGLIALSSDDATDWTLQPDRLLEQPGTQPTDTNKGQHPDIVVGTGKDGVERAFIYYFVHQHSEPQAKTDPYWNQRTVIQVAEVKYADGKLTVDRNAAVDARLYPPK</sequence>
<dbReference type="SUPFAM" id="SSF75005">
    <property type="entry name" value="Arabinanase/levansucrase/invertase"/>
    <property type="match status" value="1"/>
</dbReference>
<dbReference type="AlphaFoldDB" id="A0A918UNE3"/>
<dbReference type="RefSeq" id="WP_229807540.1">
    <property type="nucleotide sequence ID" value="NZ_BMZB01000001.1"/>
</dbReference>
<gene>
    <name evidence="2" type="ORF">GCM10011273_06940</name>
</gene>
<dbReference type="Proteomes" id="UP000662572">
    <property type="component" value="Unassembled WGS sequence"/>
</dbReference>
<dbReference type="CDD" id="cd08984">
    <property type="entry name" value="GH43-like"/>
    <property type="match status" value="1"/>
</dbReference>
<evidence type="ECO:0000313" key="3">
    <source>
        <dbReference type="Proteomes" id="UP000662572"/>
    </source>
</evidence>
<dbReference type="Gene3D" id="2.115.10.20">
    <property type="entry name" value="Glycosyl hydrolase domain, family 43"/>
    <property type="match status" value="2"/>
</dbReference>
<feature type="signal peptide" evidence="1">
    <location>
        <begin position="1"/>
        <end position="20"/>
    </location>
</feature>
<feature type="chain" id="PRO_5037564954" evidence="1">
    <location>
        <begin position="21"/>
        <end position="336"/>
    </location>
</feature>
<comment type="caution">
    <text evidence="2">The sequence shown here is derived from an EMBL/GenBank/DDBJ whole genome shotgun (WGS) entry which is preliminary data.</text>
</comment>
<accession>A0A918UNE3</accession>
<proteinExistence type="predicted"/>
<evidence type="ECO:0000256" key="1">
    <source>
        <dbReference type="SAM" id="SignalP"/>
    </source>
</evidence>
<name>A0A918UNE3_9CAUL</name>
<reference evidence="2" key="2">
    <citation type="submission" date="2020-09" db="EMBL/GenBank/DDBJ databases">
        <authorList>
            <person name="Sun Q."/>
            <person name="Kim S."/>
        </authorList>
    </citation>
    <scope>NUCLEOTIDE SEQUENCE</scope>
    <source>
        <strain evidence="2">KCTC 32296</strain>
    </source>
</reference>
<dbReference type="GO" id="GO:0016787">
    <property type="term" value="F:hydrolase activity"/>
    <property type="evidence" value="ECO:0007669"/>
    <property type="project" value="UniProtKB-KW"/>
</dbReference>
<dbReference type="InterPro" id="IPR023296">
    <property type="entry name" value="Glyco_hydro_beta-prop_sf"/>
</dbReference>
<evidence type="ECO:0000313" key="2">
    <source>
        <dbReference type="EMBL" id="GGZ24355.1"/>
    </source>
</evidence>
<protein>
    <submittedName>
        <fullName evidence="2">Glycosyl hydrolase</fullName>
    </submittedName>
</protein>
<dbReference type="EMBL" id="BMZB01000001">
    <property type="protein sequence ID" value="GGZ24355.1"/>
    <property type="molecule type" value="Genomic_DNA"/>
</dbReference>
<keyword evidence="1" id="KW-0732">Signal</keyword>